<keyword evidence="2" id="KW-1185">Reference proteome</keyword>
<evidence type="ECO:0000313" key="2">
    <source>
        <dbReference type="Proteomes" id="UP001219956"/>
    </source>
</evidence>
<dbReference type="RefSeq" id="WP_272750990.1">
    <property type="nucleotide sequence ID" value="NZ_JAQQLF010000005.1"/>
</dbReference>
<dbReference type="SUPFAM" id="SSF53850">
    <property type="entry name" value="Periplasmic binding protein-like II"/>
    <property type="match status" value="1"/>
</dbReference>
<dbReference type="EMBL" id="JAQQLF010000005">
    <property type="protein sequence ID" value="MDC7716596.1"/>
    <property type="molecule type" value="Genomic_DNA"/>
</dbReference>
<proteinExistence type="predicted"/>
<comment type="caution">
    <text evidence="1">The sequence shown here is derived from an EMBL/GenBank/DDBJ whole genome shotgun (WGS) entry which is preliminary data.</text>
</comment>
<organism evidence="1 2">
    <name type="scientific">Vogesella aquatica</name>
    <dbReference type="NCBI Taxonomy" id="2984206"/>
    <lineage>
        <taxon>Bacteria</taxon>
        <taxon>Pseudomonadati</taxon>
        <taxon>Pseudomonadota</taxon>
        <taxon>Betaproteobacteria</taxon>
        <taxon>Neisseriales</taxon>
        <taxon>Chromobacteriaceae</taxon>
        <taxon>Vogesella</taxon>
    </lineage>
</organism>
<evidence type="ECO:0000313" key="1">
    <source>
        <dbReference type="EMBL" id="MDC7716596.1"/>
    </source>
</evidence>
<protein>
    <submittedName>
        <fullName evidence="1">Transporter substrate-binding domain-containing protein</fullName>
    </submittedName>
</protein>
<dbReference type="Gene3D" id="3.40.190.10">
    <property type="entry name" value="Periplasmic binding protein-like II"/>
    <property type="match status" value="2"/>
</dbReference>
<sequence>MYSDIEVAPYQMGNGPEVPEAPGAMVEMLQQAGRDMGLEVVLQRAPQLRGFKSMQAGEVDGAFMFSFVPERQEFGSYPFKDGKPDESARLLSLSYVFYKRKGSPFQWDGSTMRGLEGRAIGYNTTFSVGAMLTKAGLPTEHAKTMEQNFQKLLLGRIAAFAMQEDVADGYIEHMRLQGVEKVPIPWQRKPYYLMLSHQFVERNPALAEKLWAHIGKLRKERLPELVRKYASQPWGLLTGPTAP</sequence>
<name>A0ABT5IVK2_9NEIS</name>
<accession>A0ABT5IVK2</accession>
<gene>
    <name evidence="1" type="ORF">PQU95_05140</name>
</gene>
<reference evidence="1 2" key="1">
    <citation type="submission" date="2023-01" db="EMBL/GenBank/DDBJ databases">
        <title>Novel species of the genus Vogesella isolated from rivers.</title>
        <authorList>
            <person name="Lu H."/>
        </authorList>
    </citation>
    <scope>NUCLEOTIDE SEQUENCE [LARGE SCALE GENOMIC DNA]</scope>
    <source>
        <strain evidence="1 2">DC21W</strain>
    </source>
</reference>
<dbReference type="Proteomes" id="UP001219956">
    <property type="component" value="Unassembled WGS sequence"/>
</dbReference>